<keyword evidence="2 7" id="KW-0963">Cytoplasm</keyword>
<dbReference type="Gene3D" id="3.40.50.150">
    <property type="entry name" value="Vaccinia Virus protein VP39"/>
    <property type="match status" value="1"/>
</dbReference>
<keyword evidence="6 7" id="KW-0949">S-adenosyl-L-methionine</keyword>
<keyword evidence="3 7" id="KW-0698">rRNA processing</keyword>
<gene>
    <name evidence="7" type="primary">rsmH</name>
    <name evidence="8" type="ORF">SAMN05421852_10415</name>
</gene>
<protein>
    <recommendedName>
        <fullName evidence="7">Ribosomal RNA small subunit methyltransferase H</fullName>
        <ecNumber evidence="7">2.1.1.199</ecNumber>
    </recommendedName>
    <alternativeName>
        <fullName evidence="7">16S rRNA m(4)C1402 methyltransferase</fullName>
    </alternativeName>
    <alternativeName>
        <fullName evidence="7">rRNA (cytosine-N(4)-)-methyltransferase RsmH</fullName>
    </alternativeName>
</protein>
<evidence type="ECO:0000256" key="4">
    <source>
        <dbReference type="ARBA" id="ARBA00022603"/>
    </source>
</evidence>
<feature type="binding site" evidence="7">
    <location>
        <position position="107"/>
    </location>
    <ligand>
        <name>S-adenosyl-L-methionine</name>
        <dbReference type="ChEBI" id="CHEBI:59789"/>
    </ligand>
</feature>
<evidence type="ECO:0000256" key="5">
    <source>
        <dbReference type="ARBA" id="ARBA00022679"/>
    </source>
</evidence>
<dbReference type="InterPro" id="IPR002903">
    <property type="entry name" value="RsmH"/>
</dbReference>
<keyword evidence="4 7" id="KW-0489">Methyltransferase</keyword>
<organism evidence="8 9">
    <name type="scientific">Thermoflavimicrobium dichotomicum</name>
    <dbReference type="NCBI Taxonomy" id="46223"/>
    <lineage>
        <taxon>Bacteria</taxon>
        <taxon>Bacillati</taxon>
        <taxon>Bacillota</taxon>
        <taxon>Bacilli</taxon>
        <taxon>Bacillales</taxon>
        <taxon>Thermoactinomycetaceae</taxon>
        <taxon>Thermoflavimicrobium</taxon>
    </lineage>
</organism>
<dbReference type="FunFam" id="1.10.150.170:FF:000001">
    <property type="entry name" value="Ribosomal RNA small subunit methyltransferase H"/>
    <property type="match status" value="1"/>
</dbReference>
<dbReference type="Proteomes" id="UP000199545">
    <property type="component" value="Unassembled WGS sequence"/>
</dbReference>
<dbReference type="STRING" id="46223.SAMN05421852_10415"/>
<evidence type="ECO:0000256" key="2">
    <source>
        <dbReference type="ARBA" id="ARBA00022490"/>
    </source>
</evidence>
<dbReference type="GO" id="GO:0005737">
    <property type="term" value="C:cytoplasm"/>
    <property type="evidence" value="ECO:0007669"/>
    <property type="project" value="UniProtKB-SubCell"/>
</dbReference>
<dbReference type="PANTHER" id="PTHR11265:SF0">
    <property type="entry name" value="12S RRNA N4-METHYLCYTIDINE METHYLTRANSFERASE"/>
    <property type="match status" value="1"/>
</dbReference>
<accession>A0A1I3N6C3</accession>
<dbReference type="OrthoDB" id="9806637at2"/>
<dbReference type="SUPFAM" id="SSF81799">
    <property type="entry name" value="Putative methyltransferase TM0872, insert domain"/>
    <property type="match status" value="1"/>
</dbReference>
<feature type="binding site" evidence="7">
    <location>
        <position position="79"/>
    </location>
    <ligand>
        <name>S-adenosyl-L-methionine</name>
        <dbReference type="ChEBI" id="CHEBI:59789"/>
    </ligand>
</feature>
<keyword evidence="5 7" id="KW-0808">Transferase</keyword>
<dbReference type="SUPFAM" id="SSF53335">
    <property type="entry name" value="S-adenosyl-L-methionine-dependent methyltransferases"/>
    <property type="match status" value="1"/>
</dbReference>
<feature type="binding site" evidence="7">
    <location>
        <position position="52"/>
    </location>
    <ligand>
        <name>S-adenosyl-L-methionine</name>
        <dbReference type="ChEBI" id="CHEBI:59789"/>
    </ligand>
</feature>
<dbReference type="InterPro" id="IPR023397">
    <property type="entry name" value="SAM-dep_MeTrfase_MraW_recog"/>
</dbReference>
<dbReference type="Pfam" id="PF01795">
    <property type="entry name" value="Methyltransf_5"/>
    <property type="match status" value="1"/>
</dbReference>
<evidence type="ECO:0000313" key="8">
    <source>
        <dbReference type="EMBL" id="SFJ04874.1"/>
    </source>
</evidence>
<evidence type="ECO:0000256" key="3">
    <source>
        <dbReference type="ARBA" id="ARBA00022552"/>
    </source>
</evidence>
<dbReference type="NCBIfam" id="TIGR00006">
    <property type="entry name" value="16S rRNA (cytosine(1402)-N(4))-methyltransferase RsmH"/>
    <property type="match status" value="1"/>
</dbReference>
<comment type="catalytic activity">
    <reaction evidence="7">
        <text>cytidine(1402) in 16S rRNA + S-adenosyl-L-methionine = N(4)-methylcytidine(1402) in 16S rRNA + S-adenosyl-L-homocysteine + H(+)</text>
        <dbReference type="Rhea" id="RHEA:42928"/>
        <dbReference type="Rhea" id="RHEA-COMP:10286"/>
        <dbReference type="Rhea" id="RHEA-COMP:10287"/>
        <dbReference type="ChEBI" id="CHEBI:15378"/>
        <dbReference type="ChEBI" id="CHEBI:57856"/>
        <dbReference type="ChEBI" id="CHEBI:59789"/>
        <dbReference type="ChEBI" id="CHEBI:74506"/>
        <dbReference type="ChEBI" id="CHEBI:82748"/>
        <dbReference type="EC" id="2.1.1.199"/>
    </reaction>
</comment>
<proteinExistence type="inferred from homology"/>
<evidence type="ECO:0000256" key="6">
    <source>
        <dbReference type="ARBA" id="ARBA00022691"/>
    </source>
</evidence>
<dbReference type="EMBL" id="FORR01000004">
    <property type="protein sequence ID" value="SFJ04874.1"/>
    <property type="molecule type" value="Genomic_DNA"/>
</dbReference>
<dbReference type="HAMAP" id="MF_01007">
    <property type="entry name" value="16SrRNA_methyltr_H"/>
    <property type="match status" value="1"/>
</dbReference>
<comment type="similarity">
    <text evidence="1 7">Belongs to the methyltransferase superfamily. RsmH family.</text>
</comment>
<evidence type="ECO:0000256" key="7">
    <source>
        <dbReference type="HAMAP-Rule" id="MF_01007"/>
    </source>
</evidence>
<name>A0A1I3N6C3_9BACL</name>
<feature type="binding site" evidence="7">
    <location>
        <begin position="32"/>
        <end position="34"/>
    </location>
    <ligand>
        <name>S-adenosyl-L-methionine</name>
        <dbReference type="ChEBI" id="CHEBI:59789"/>
    </ligand>
</feature>
<feature type="binding site" evidence="7">
    <location>
        <position position="100"/>
    </location>
    <ligand>
        <name>S-adenosyl-L-methionine</name>
        <dbReference type="ChEBI" id="CHEBI:59789"/>
    </ligand>
</feature>
<dbReference type="EC" id="2.1.1.199" evidence="7"/>
<comment type="function">
    <text evidence="7">Specifically methylates the N4 position of cytidine in position 1402 (C1402) of 16S rRNA.</text>
</comment>
<dbReference type="GO" id="GO:0071424">
    <property type="term" value="F:rRNA (cytosine-N4-)-methyltransferase activity"/>
    <property type="evidence" value="ECO:0007669"/>
    <property type="project" value="UniProtKB-UniRule"/>
</dbReference>
<dbReference type="RefSeq" id="WP_093228738.1">
    <property type="nucleotide sequence ID" value="NZ_FORR01000004.1"/>
</dbReference>
<dbReference type="PIRSF" id="PIRSF004486">
    <property type="entry name" value="MraW"/>
    <property type="match status" value="1"/>
</dbReference>
<keyword evidence="9" id="KW-1185">Reference proteome</keyword>
<dbReference type="GO" id="GO:0070475">
    <property type="term" value="P:rRNA base methylation"/>
    <property type="evidence" value="ECO:0007669"/>
    <property type="project" value="UniProtKB-UniRule"/>
</dbReference>
<evidence type="ECO:0000256" key="1">
    <source>
        <dbReference type="ARBA" id="ARBA00010396"/>
    </source>
</evidence>
<dbReference type="Gene3D" id="1.10.150.170">
    <property type="entry name" value="Putative methyltransferase TM0872, insert domain"/>
    <property type="match status" value="1"/>
</dbReference>
<sequence>MFKHETVLKVEAVDALQIKEDGIYVDCTLGGAGHSQLIASQLNPNGVLIGLDQDQFALSTAKERLKDVTCQLFLVKSNFRRVKEIVNKLGFSQVDGILFDLGVSSPQLDQGERGFSYHHDAPLDMRMDREQERSAYHVVNESSEEELIRILFEYGEEKFARRIAREIVKEREKEPIQTTFQLVELIKKAIPAPARRTGPHPARRTFQAIRIAVNDELNAFRDALVQSVDLLKPKGRVSVITFHSLEDRICKQFFQEKAKGCICPPHFPVCTCNERPLLKVITRKPIIPSKEEIERNVRARSAKLRVAEKC</sequence>
<dbReference type="InterPro" id="IPR029063">
    <property type="entry name" value="SAM-dependent_MTases_sf"/>
</dbReference>
<comment type="subcellular location">
    <subcellularLocation>
        <location evidence="7">Cytoplasm</location>
    </subcellularLocation>
</comment>
<evidence type="ECO:0000313" key="9">
    <source>
        <dbReference type="Proteomes" id="UP000199545"/>
    </source>
</evidence>
<dbReference type="PANTHER" id="PTHR11265">
    <property type="entry name" value="S-ADENOSYL-METHYLTRANSFERASE MRAW"/>
    <property type="match status" value="1"/>
</dbReference>
<reference evidence="8 9" key="1">
    <citation type="submission" date="2016-10" db="EMBL/GenBank/DDBJ databases">
        <authorList>
            <person name="de Groot N.N."/>
        </authorList>
    </citation>
    <scope>NUCLEOTIDE SEQUENCE [LARGE SCALE GENOMIC DNA]</scope>
    <source>
        <strain evidence="8 9">DSM 44778</strain>
    </source>
</reference>
<dbReference type="AlphaFoldDB" id="A0A1I3N6C3"/>